<sequence length="79" mass="8457">MSTCKTVALAVIIALCTGISRGQCPAKCKCNGTAVTCIDRLLKTIPRSLQDAISLNLSRNMIQSLPDEAFSGWSNLTEL</sequence>
<gene>
    <name evidence="5" type="ORF">DPMN_182496</name>
</gene>
<dbReference type="InterPro" id="IPR000372">
    <property type="entry name" value="LRRNT"/>
</dbReference>
<dbReference type="Proteomes" id="UP000828390">
    <property type="component" value="Unassembled WGS sequence"/>
</dbReference>
<organism evidence="5 6">
    <name type="scientific">Dreissena polymorpha</name>
    <name type="common">Zebra mussel</name>
    <name type="synonym">Mytilus polymorpha</name>
    <dbReference type="NCBI Taxonomy" id="45954"/>
    <lineage>
        <taxon>Eukaryota</taxon>
        <taxon>Metazoa</taxon>
        <taxon>Spiralia</taxon>
        <taxon>Lophotrochozoa</taxon>
        <taxon>Mollusca</taxon>
        <taxon>Bivalvia</taxon>
        <taxon>Autobranchia</taxon>
        <taxon>Heteroconchia</taxon>
        <taxon>Euheterodonta</taxon>
        <taxon>Imparidentia</taxon>
        <taxon>Neoheterodontei</taxon>
        <taxon>Myida</taxon>
        <taxon>Dreissenoidea</taxon>
        <taxon>Dreissenidae</taxon>
        <taxon>Dreissena</taxon>
    </lineage>
</organism>
<feature type="domain" description="LRRNT" evidence="4">
    <location>
        <begin position="23"/>
        <end position="55"/>
    </location>
</feature>
<evidence type="ECO:0000313" key="5">
    <source>
        <dbReference type="EMBL" id="KAH3748059.1"/>
    </source>
</evidence>
<dbReference type="Gene3D" id="3.80.10.10">
    <property type="entry name" value="Ribonuclease Inhibitor"/>
    <property type="match status" value="1"/>
</dbReference>
<comment type="caution">
    <text evidence="5">The sequence shown here is derived from an EMBL/GenBank/DDBJ whole genome shotgun (WGS) entry which is preliminary data.</text>
</comment>
<name>A0A9D4I4Q0_DREPO</name>
<evidence type="ECO:0000256" key="2">
    <source>
        <dbReference type="ARBA" id="ARBA00022729"/>
    </source>
</evidence>
<evidence type="ECO:0000259" key="4">
    <source>
        <dbReference type="SMART" id="SM00013"/>
    </source>
</evidence>
<dbReference type="InterPro" id="IPR032675">
    <property type="entry name" value="LRR_dom_sf"/>
</dbReference>
<keyword evidence="2 3" id="KW-0732">Signal</keyword>
<evidence type="ECO:0000313" key="6">
    <source>
        <dbReference type="Proteomes" id="UP000828390"/>
    </source>
</evidence>
<proteinExistence type="predicted"/>
<feature type="signal peptide" evidence="3">
    <location>
        <begin position="1"/>
        <end position="22"/>
    </location>
</feature>
<accession>A0A9D4I4Q0</accession>
<protein>
    <recommendedName>
        <fullName evidence="4">LRRNT domain-containing protein</fullName>
    </recommendedName>
</protein>
<dbReference type="Pfam" id="PF01462">
    <property type="entry name" value="LRRNT"/>
    <property type="match status" value="1"/>
</dbReference>
<keyword evidence="1" id="KW-0433">Leucine-rich repeat</keyword>
<reference evidence="5" key="1">
    <citation type="journal article" date="2019" name="bioRxiv">
        <title>The Genome of the Zebra Mussel, Dreissena polymorpha: A Resource for Invasive Species Research.</title>
        <authorList>
            <person name="McCartney M.A."/>
            <person name="Auch B."/>
            <person name="Kono T."/>
            <person name="Mallez S."/>
            <person name="Zhang Y."/>
            <person name="Obille A."/>
            <person name="Becker A."/>
            <person name="Abrahante J.E."/>
            <person name="Garbe J."/>
            <person name="Badalamenti J.P."/>
            <person name="Herman A."/>
            <person name="Mangelson H."/>
            <person name="Liachko I."/>
            <person name="Sullivan S."/>
            <person name="Sone E.D."/>
            <person name="Koren S."/>
            <person name="Silverstein K.A.T."/>
            <person name="Beckman K.B."/>
            <person name="Gohl D.M."/>
        </authorList>
    </citation>
    <scope>NUCLEOTIDE SEQUENCE</scope>
    <source>
        <strain evidence="5">Duluth1</strain>
        <tissue evidence="5">Whole animal</tissue>
    </source>
</reference>
<dbReference type="EMBL" id="JAIWYP010000010">
    <property type="protein sequence ID" value="KAH3748059.1"/>
    <property type="molecule type" value="Genomic_DNA"/>
</dbReference>
<dbReference type="AlphaFoldDB" id="A0A9D4I4Q0"/>
<reference evidence="5" key="2">
    <citation type="submission" date="2020-11" db="EMBL/GenBank/DDBJ databases">
        <authorList>
            <person name="McCartney M.A."/>
            <person name="Auch B."/>
            <person name="Kono T."/>
            <person name="Mallez S."/>
            <person name="Becker A."/>
            <person name="Gohl D.M."/>
            <person name="Silverstein K.A.T."/>
            <person name="Koren S."/>
            <person name="Bechman K.B."/>
            <person name="Herman A."/>
            <person name="Abrahante J.E."/>
            <person name="Garbe J."/>
        </authorList>
    </citation>
    <scope>NUCLEOTIDE SEQUENCE</scope>
    <source>
        <strain evidence="5">Duluth1</strain>
        <tissue evidence="5">Whole animal</tissue>
    </source>
</reference>
<evidence type="ECO:0000256" key="3">
    <source>
        <dbReference type="SAM" id="SignalP"/>
    </source>
</evidence>
<keyword evidence="6" id="KW-1185">Reference proteome</keyword>
<evidence type="ECO:0000256" key="1">
    <source>
        <dbReference type="ARBA" id="ARBA00022614"/>
    </source>
</evidence>
<feature type="chain" id="PRO_5039467846" description="LRRNT domain-containing protein" evidence="3">
    <location>
        <begin position="23"/>
        <end position="79"/>
    </location>
</feature>
<dbReference type="SMART" id="SM00013">
    <property type="entry name" value="LRRNT"/>
    <property type="match status" value="1"/>
</dbReference>
<dbReference type="SUPFAM" id="SSF52058">
    <property type="entry name" value="L domain-like"/>
    <property type="match status" value="1"/>
</dbReference>